<evidence type="ECO:0000313" key="1">
    <source>
        <dbReference type="EMBL" id="HAE29114.1"/>
    </source>
</evidence>
<accession>A0A3B9H4D9</accession>
<evidence type="ECO:0000313" key="2">
    <source>
        <dbReference type="Proteomes" id="UP000259610"/>
    </source>
</evidence>
<organism evidence="1 2">
    <name type="scientific">Hyphomonas adhaerens</name>
    <dbReference type="NCBI Taxonomy" id="81029"/>
    <lineage>
        <taxon>Bacteria</taxon>
        <taxon>Pseudomonadati</taxon>
        <taxon>Pseudomonadota</taxon>
        <taxon>Alphaproteobacteria</taxon>
        <taxon>Hyphomonadales</taxon>
        <taxon>Hyphomonadaceae</taxon>
        <taxon>Hyphomonas</taxon>
    </lineage>
</organism>
<name>A0A3B9H4D9_9PROT</name>
<reference evidence="1 2" key="1">
    <citation type="journal article" date="2018" name="Nat. Biotechnol.">
        <title>A standardized bacterial taxonomy based on genome phylogeny substantially revises the tree of life.</title>
        <authorList>
            <person name="Parks D.H."/>
            <person name="Chuvochina M."/>
            <person name="Waite D.W."/>
            <person name="Rinke C."/>
            <person name="Skarshewski A."/>
            <person name="Chaumeil P.A."/>
            <person name="Hugenholtz P."/>
        </authorList>
    </citation>
    <scope>NUCLEOTIDE SEQUENCE [LARGE SCALE GENOMIC DNA]</scope>
    <source>
        <strain evidence="1">UBA8733</strain>
    </source>
</reference>
<dbReference type="EMBL" id="DMAN01000414">
    <property type="protein sequence ID" value="HAE29114.1"/>
    <property type="molecule type" value="Genomic_DNA"/>
</dbReference>
<comment type="caution">
    <text evidence="1">The sequence shown here is derived from an EMBL/GenBank/DDBJ whole genome shotgun (WGS) entry which is preliminary data.</text>
</comment>
<dbReference type="AlphaFoldDB" id="A0A3B9H4D9"/>
<protein>
    <submittedName>
        <fullName evidence="1">Uncharacterized protein</fullName>
    </submittedName>
</protein>
<sequence length="82" mass="9413">MEQALKAVMTEKPGLIIVEYERMVTDLDPRISPKSVGNTLRRLEGEKYVRVQDKWYLKGTEPKALTIAFGWRGRDDSQSEAD</sequence>
<dbReference type="Proteomes" id="UP000259610">
    <property type="component" value="Unassembled WGS sequence"/>
</dbReference>
<proteinExistence type="predicted"/>
<gene>
    <name evidence="1" type="ORF">DCG58_18290</name>
</gene>